<dbReference type="KEGG" id="mif:Metin_0860"/>
<dbReference type="InterPro" id="IPR051257">
    <property type="entry name" value="Diverse_CBS-Domain"/>
</dbReference>
<dbReference type="Proteomes" id="UP000002061">
    <property type="component" value="Chromosome"/>
</dbReference>
<dbReference type="PROSITE" id="PS51901">
    <property type="entry name" value="ACP_MB"/>
    <property type="match status" value="1"/>
</dbReference>
<dbReference type="AlphaFoldDB" id="D5VSH1"/>
<keyword evidence="4" id="KW-0862">Zinc</keyword>
<feature type="binding site" evidence="4">
    <location>
        <position position="174"/>
    </location>
    <ligand>
        <name>Fe cation</name>
        <dbReference type="ChEBI" id="CHEBI:24875"/>
    </ligand>
</feature>
<sequence length="184" mass="20827">MNVNVEIPVYEVMSVPVYTVSKKDTVYDAANIMCEKDIGAVVVVENKKPVGILTERDILKKVVAKNLKPKEVLVEEVMTKNIITIPKNTTLTEAAKIMSKHNVKRLPVVENNEVVGIITQDDIVRVSPKIIEILQDYIKISEPPKYSEEEVTYGICESCGAQGRVRYYQGKYLCEECLEDYKED</sequence>
<dbReference type="SUPFAM" id="SSF54631">
    <property type="entry name" value="CBS-domain pair"/>
    <property type="match status" value="1"/>
</dbReference>
<evidence type="ECO:0000256" key="2">
    <source>
        <dbReference type="ARBA" id="ARBA00023122"/>
    </source>
</evidence>
<feature type="binding site" evidence="4">
    <location>
        <position position="156"/>
    </location>
    <ligand>
        <name>Zn(2+)</name>
        <dbReference type="ChEBI" id="CHEBI:29105"/>
    </ligand>
</feature>
<protein>
    <submittedName>
        <fullName evidence="7">Signal transduction protein with CBS domains</fullName>
    </submittedName>
</protein>
<dbReference type="PANTHER" id="PTHR43080:SF2">
    <property type="entry name" value="CBS DOMAIN-CONTAINING PROTEIN"/>
    <property type="match status" value="1"/>
</dbReference>
<dbReference type="RefSeq" id="WP_013100270.1">
    <property type="nucleotide sequence ID" value="NC_014122.1"/>
</dbReference>
<dbReference type="InterPro" id="IPR000644">
    <property type="entry name" value="CBS_dom"/>
</dbReference>
<feature type="binding site" evidence="4">
    <location>
        <position position="177"/>
    </location>
    <ligand>
        <name>Zn(2+)</name>
        <dbReference type="ChEBI" id="CHEBI:29105"/>
    </ligand>
</feature>
<keyword evidence="8" id="KW-1185">Reference proteome</keyword>
<evidence type="ECO:0000256" key="3">
    <source>
        <dbReference type="PROSITE-ProRule" id="PRU00703"/>
    </source>
</evidence>
<dbReference type="Gene3D" id="3.10.580.10">
    <property type="entry name" value="CBS-domain"/>
    <property type="match status" value="1"/>
</dbReference>
<evidence type="ECO:0000259" key="5">
    <source>
        <dbReference type="PROSITE" id="PS51371"/>
    </source>
</evidence>
<dbReference type="InterPro" id="IPR046342">
    <property type="entry name" value="CBS_dom_sf"/>
</dbReference>
<feature type="binding site" evidence="4">
    <location>
        <position position="174"/>
    </location>
    <ligand>
        <name>Zn(2+)</name>
        <dbReference type="ChEBI" id="CHEBI:29105"/>
    </ligand>
</feature>
<keyword evidence="2 3" id="KW-0129">CBS domain</keyword>
<evidence type="ECO:0000256" key="4">
    <source>
        <dbReference type="PROSITE-ProRule" id="PRU01249"/>
    </source>
</evidence>
<accession>D5VSH1</accession>
<dbReference type="CDD" id="cd17775">
    <property type="entry name" value="CBS_pair_bact_arch"/>
    <property type="match status" value="1"/>
</dbReference>
<organism evidence="7 8">
    <name type="scientific">Methanocaldococcus infernus (strain DSM 11812 / JCM 15783 / ME)</name>
    <dbReference type="NCBI Taxonomy" id="573063"/>
    <lineage>
        <taxon>Archaea</taxon>
        <taxon>Methanobacteriati</taxon>
        <taxon>Methanobacteriota</taxon>
        <taxon>Methanomada group</taxon>
        <taxon>Methanococci</taxon>
        <taxon>Methanococcales</taxon>
        <taxon>Methanocaldococcaceae</taxon>
        <taxon>Methanocaldococcus</taxon>
    </lineage>
</organism>
<name>D5VSH1_METIM</name>
<dbReference type="GO" id="GO:0046872">
    <property type="term" value="F:metal ion binding"/>
    <property type="evidence" value="ECO:0007669"/>
    <property type="project" value="UniProtKB-KW"/>
</dbReference>
<evidence type="ECO:0000259" key="6">
    <source>
        <dbReference type="PROSITE" id="PS51901"/>
    </source>
</evidence>
<dbReference type="STRING" id="573063.Metin_0860"/>
<dbReference type="HOGENOM" id="CLU_040681_7_0_2"/>
<dbReference type="Pfam" id="PF00571">
    <property type="entry name" value="CBS"/>
    <property type="match status" value="2"/>
</dbReference>
<feature type="binding site" evidence="4">
    <location>
        <position position="156"/>
    </location>
    <ligand>
        <name>Fe cation</name>
        <dbReference type="ChEBI" id="CHEBI:24875"/>
    </ligand>
</feature>
<dbReference type="SMART" id="SM00116">
    <property type="entry name" value="CBS"/>
    <property type="match status" value="2"/>
</dbReference>
<feature type="binding site" evidence="4">
    <location>
        <position position="177"/>
    </location>
    <ligand>
        <name>Fe cation</name>
        <dbReference type="ChEBI" id="CHEBI:24875"/>
    </ligand>
</feature>
<dbReference type="InterPro" id="IPR044065">
    <property type="entry name" value="ACP_MB"/>
</dbReference>
<feature type="domain" description="CBS" evidence="5">
    <location>
        <begin position="78"/>
        <end position="133"/>
    </location>
</feature>
<dbReference type="EMBL" id="CP002009">
    <property type="protein sequence ID" value="ADG13524.1"/>
    <property type="molecule type" value="Genomic_DNA"/>
</dbReference>
<dbReference type="GeneID" id="9131874"/>
<feature type="binding site" evidence="4">
    <location>
        <position position="159"/>
    </location>
    <ligand>
        <name>Fe cation</name>
        <dbReference type="ChEBI" id="CHEBI:24875"/>
    </ligand>
</feature>
<keyword evidence="1" id="KW-0677">Repeat</keyword>
<dbReference type="PROSITE" id="PS51371">
    <property type="entry name" value="CBS"/>
    <property type="match status" value="2"/>
</dbReference>
<keyword evidence="4" id="KW-0408">Iron</keyword>
<evidence type="ECO:0000256" key="1">
    <source>
        <dbReference type="ARBA" id="ARBA00022737"/>
    </source>
</evidence>
<dbReference type="PANTHER" id="PTHR43080">
    <property type="entry name" value="CBS DOMAIN-CONTAINING PROTEIN CBSX3, MITOCHONDRIAL"/>
    <property type="match status" value="1"/>
</dbReference>
<evidence type="ECO:0000313" key="7">
    <source>
        <dbReference type="EMBL" id="ADG13524.1"/>
    </source>
</evidence>
<feature type="domain" description="ACP-type MB" evidence="6">
    <location>
        <begin position="151"/>
        <end position="184"/>
    </location>
</feature>
<dbReference type="eggNOG" id="arCOG00606">
    <property type="taxonomic scope" value="Archaea"/>
</dbReference>
<reference evidence="7" key="1">
    <citation type="submission" date="2010-04" db="EMBL/GenBank/DDBJ databases">
        <title>Complete sequence of Methanocaldococcus infernus ME.</title>
        <authorList>
            <consortium name="US DOE Joint Genome Institute"/>
            <person name="Lucas S."/>
            <person name="Copeland A."/>
            <person name="Lapidus A."/>
            <person name="Cheng J.-F."/>
            <person name="Bruce D."/>
            <person name="Goodwin L."/>
            <person name="Pitluck S."/>
            <person name="Munk A.C."/>
            <person name="Detter J.C."/>
            <person name="Han C."/>
            <person name="Tapia R."/>
            <person name="Land M."/>
            <person name="Hauser L."/>
            <person name="Kyrpides N."/>
            <person name="Mikhailova N."/>
            <person name="Sieprawska-Lupa M."/>
            <person name="Whitman W.B."/>
            <person name="Woyke T."/>
        </authorList>
    </citation>
    <scope>NUCLEOTIDE SEQUENCE [LARGE SCALE GENOMIC DNA]</scope>
    <source>
        <strain evidence="7">ME</strain>
    </source>
</reference>
<gene>
    <name evidence="7" type="ordered locus">Metin_0860</name>
</gene>
<dbReference type="OrthoDB" id="43333at2157"/>
<feature type="domain" description="CBS" evidence="5">
    <location>
        <begin position="13"/>
        <end position="71"/>
    </location>
</feature>
<feature type="binding site" evidence="4">
    <location>
        <position position="159"/>
    </location>
    <ligand>
        <name>Zn(2+)</name>
        <dbReference type="ChEBI" id="CHEBI:29105"/>
    </ligand>
</feature>
<evidence type="ECO:0000313" key="8">
    <source>
        <dbReference type="Proteomes" id="UP000002061"/>
    </source>
</evidence>
<proteinExistence type="predicted"/>
<keyword evidence="4" id="KW-0479">Metal-binding</keyword>